<sequence>MSHLVIAPLLVPLLAGIALLLLGLTLSSPARRTLSLAAVWVQLLLAIELWHLTSGGVVLVYHLGNWPPPWGIVLVADRLTSWMLVLTALLALFALLDAFRGTDRAGCHFHPLFHWQLFGVNGAFLTGDLFNLFVFFEVLLSASYALLIHGGGTERVRAGLQFVVINLVGSTLFLFAAGTFYGLLGTLNLADLALKIAQIPADDQGPVRAAAFLLFTVFALKAALAPLHLWLPPAYAATSAPVAAFFAIMTKVGAYALLRIETLFFGDNAGPLSGLYDDWLLILGLISLVLGALGALAATALRQQIAHLTVASVGLVFVAFGVETRASIAAGLYYLTHSTLVTAAFFLLADPIARNRDSLADRLAPGPALAQAGLLGGLFVVIAILVVGLPPLSGFIGKLGILSAALDTGDWPWIFGVILFSSLIALLALARSGTLLFLHRRPAVMEGRDHPKPIPGYLPWPTLGLLMLALALTIGAGWMLDAAQALAGQLCDAGDYLHAVLQVDRP</sequence>
<evidence type="ECO:0000259" key="9">
    <source>
        <dbReference type="Pfam" id="PF00361"/>
    </source>
</evidence>
<dbReference type="NCBIfam" id="NF009309">
    <property type="entry name" value="PRK12666.1"/>
    <property type="match status" value="1"/>
</dbReference>
<feature type="transmembrane region" description="Helical" evidence="8">
    <location>
        <begin position="305"/>
        <end position="322"/>
    </location>
</feature>
<keyword evidence="6 8" id="KW-0472">Membrane</keyword>
<feature type="transmembrane region" description="Helical" evidence="8">
    <location>
        <begin position="209"/>
        <end position="230"/>
    </location>
</feature>
<keyword evidence="4 7" id="KW-0812">Transmembrane</keyword>
<dbReference type="PANTHER" id="PTHR42703">
    <property type="entry name" value="NADH DEHYDROGENASE"/>
    <property type="match status" value="1"/>
</dbReference>
<name>A0A6G7VE39_9GAMM</name>
<feature type="transmembrane region" description="Helical" evidence="8">
    <location>
        <begin position="328"/>
        <end position="348"/>
    </location>
</feature>
<evidence type="ECO:0000256" key="2">
    <source>
        <dbReference type="ARBA" id="ARBA00005346"/>
    </source>
</evidence>
<evidence type="ECO:0000313" key="11">
    <source>
        <dbReference type="Proteomes" id="UP000502699"/>
    </source>
</evidence>
<dbReference type="RefSeq" id="WP_166271068.1">
    <property type="nucleotide sequence ID" value="NZ_CP048029.1"/>
</dbReference>
<dbReference type="PANTHER" id="PTHR42703:SF1">
    <property type="entry name" value="NA(+)_H(+) ANTIPORTER SUBUNIT D1"/>
    <property type="match status" value="1"/>
</dbReference>
<accession>A0A6G7VE39</accession>
<feature type="transmembrane region" description="Helical" evidence="8">
    <location>
        <begin position="37"/>
        <end position="63"/>
    </location>
</feature>
<dbReference type="Pfam" id="PF00361">
    <property type="entry name" value="Proton_antipo_M"/>
    <property type="match status" value="1"/>
</dbReference>
<dbReference type="InterPro" id="IPR050586">
    <property type="entry name" value="CPA3_Na-H_Antiporter_D"/>
</dbReference>
<keyword evidence="3" id="KW-1003">Cell membrane</keyword>
<dbReference type="InterPro" id="IPR003918">
    <property type="entry name" value="NADH_UbQ_OxRdtase"/>
</dbReference>
<gene>
    <name evidence="10" type="ORF">GWK36_10345</name>
</gene>
<protein>
    <submittedName>
        <fullName evidence="10">Monovalent cation/H+ antiporter subunit D</fullName>
    </submittedName>
</protein>
<evidence type="ECO:0000256" key="1">
    <source>
        <dbReference type="ARBA" id="ARBA00004651"/>
    </source>
</evidence>
<evidence type="ECO:0000256" key="5">
    <source>
        <dbReference type="ARBA" id="ARBA00022989"/>
    </source>
</evidence>
<evidence type="ECO:0000256" key="4">
    <source>
        <dbReference type="ARBA" id="ARBA00022692"/>
    </source>
</evidence>
<comment type="subcellular location">
    <subcellularLocation>
        <location evidence="1">Cell membrane</location>
        <topology evidence="1">Multi-pass membrane protein</topology>
    </subcellularLocation>
    <subcellularLocation>
        <location evidence="7">Membrane</location>
        <topology evidence="7">Multi-pass membrane protein</topology>
    </subcellularLocation>
</comment>
<dbReference type="Proteomes" id="UP000502699">
    <property type="component" value="Chromosome"/>
</dbReference>
<proteinExistence type="inferred from homology"/>
<dbReference type="GO" id="GO:0042773">
    <property type="term" value="P:ATP synthesis coupled electron transport"/>
    <property type="evidence" value="ECO:0007669"/>
    <property type="project" value="InterPro"/>
</dbReference>
<evidence type="ECO:0000256" key="7">
    <source>
        <dbReference type="RuleBase" id="RU000320"/>
    </source>
</evidence>
<dbReference type="PRINTS" id="PR01437">
    <property type="entry name" value="NUOXDRDTASE4"/>
</dbReference>
<feature type="transmembrane region" description="Helical" evidence="8">
    <location>
        <begin position="369"/>
        <end position="393"/>
    </location>
</feature>
<feature type="transmembrane region" description="Helical" evidence="8">
    <location>
        <begin position="75"/>
        <end position="96"/>
    </location>
</feature>
<evidence type="ECO:0000256" key="8">
    <source>
        <dbReference type="SAM" id="Phobius"/>
    </source>
</evidence>
<dbReference type="InterPro" id="IPR001750">
    <property type="entry name" value="ND/Mrp_TM"/>
</dbReference>
<feature type="transmembrane region" description="Helical" evidence="8">
    <location>
        <begin position="413"/>
        <end position="438"/>
    </location>
</feature>
<evidence type="ECO:0000256" key="6">
    <source>
        <dbReference type="ARBA" id="ARBA00023136"/>
    </source>
</evidence>
<keyword evidence="5 8" id="KW-1133">Transmembrane helix</keyword>
<dbReference type="GO" id="GO:0008137">
    <property type="term" value="F:NADH dehydrogenase (ubiquinone) activity"/>
    <property type="evidence" value="ECO:0007669"/>
    <property type="project" value="InterPro"/>
</dbReference>
<comment type="similarity">
    <text evidence="2">Belongs to the CPA3 antiporters (TC 2.A.63) subunit D family.</text>
</comment>
<feature type="transmembrane region" description="Helical" evidence="8">
    <location>
        <begin position="160"/>
        <end position="184"/>
    </location>
</feature>
<organism evidence="10 11">
    <name type="scientific">Caldichromatium japonicum</name>
    <dbReference type="NCBI Taxonomy" id="2699430"/>
    <lineage>
        <taxon>Bacteria</taxon>
        <taxon>Pseudomonadati</taxon>
        <taxon>Pseudomonadota</taxon>
        <taxon>Gammaproteobacteria</taxon>
        <taxon>Chromatiales</taxon>
        <taxon>Chromatiaceae</taxon>
        <taxon>Caldichromatium</taxon>
    </lineage>
</organism>
<dbReference type="AlphaFoldDB" id="A0A6G7VE39"/>
<feature type="transmembrane region" description="Helical" evidence="8">
    <location>
        <begin position="280"/>
        <end position="298"/>
    </location>
</feature>
<feature type="domain" description="NADH:quinone oxidoreductase/Mrp antiporter transmembrane" evidence="9">
    <location>
        <begin position="127"/>
        <end position="424"/>
    </location>
</feature>
<feature type="transmembrane region" description="Helical" evidence="8">
    <location>
        <begin position="458"/>
        <end position="480"/>
    </location>
</feature>
<reference evidence="11" key="1">
    <citation type="submission" date="2020-01" db="EMBL/GenBank/DDBJ databases">
        <title>Caldichromatium gen. nov., sp. nov., a thermophilic purple sulfur bacterium member of the family Chromatiaceae isolated from Nakabusa hot spring, Japan.</title>
        <authorList>
            <person name="Saini M.K."/>
            <person name="Hanada S."/>
            <person name="Tank M."/>
        </authorList>
    </citation>
    <scope>NUCLEOTIDE SEQUENCE [LARGE SCALE GENOMIC DNA]</scope>
    <source>
        <strain evidence="11">No.7</strain>
    </source>
</reference>
<dbReference type="EMBL" id="CP048029">
    <property type="protein sequence ID" value="QIK38309.1"/>
    <property type="molecule type" value="Genomic_DNA"/>
</dbReference>
<dbReference type="GO" id="GO:0005886">
    <property type="term" value="C:plasma membrane"/>
    <property type="evidence" value="ECO:0007669"/>
    <property type="project" value="UniProtKB-SubCell"/>
</dbReference>
<keyword evidence="11" id="KW-1185">Reference proteome</keyword>
<feature type="transmembrane region" description="Helical" evidence="8">
    <location>
        <begin position="242"/>
        <end position="260"/>
    </location>
</feature>
<dbReference type="KEGG" id="cjap:GWK36_10345"/>
<evidence type="ECO:0000256" key="3">
    <source>
        <dbReference type="ARBA" id="ARBA00022475"/>
    </source>
</evidence>
<evidence type="ECO:0000313" key="10">
    <source>
        <dbReference type="EMBL" id="QIK38309.1"/>
    </source>
</evidence>